<reference evidence="1" key="1">
    <citation type="submission" date="2014-05" db="EMBL/GenBank/DDBJ databases">
        <authorList>
            <person name="Chronopoulou M."/>
        </authorList>
    </citation>
    <scope>NUCLEOTIDE SEQUENCE</scope>
    <source>
        <tissue evidence="1">Whole organism</tissue>
    </source>
</reference>
<protein>
    <submittedName>
        <fullName evidence="1">Uncharacterized protein</fullName>
    </submittedName>
</protein>
<dbReference type="AlphaFoldDB" id="A0A0K2THT4"/>
<proteinExistence type="predicted"/>
<evidence type="ECO:0000313" key="1">
    <source>
        <dbReference type="EMBL" id="CDW25086.1"/>
    </source>
</evidence>
<accession>A0A0K2THT4</accession>
<organism evidence="1">
    <name type="scientific">Lepeophtheirus salmonis</name>
    <name type="common">Salmon louse</name>
    <name type="synonym">Caligus salmonis</name>
    <dbReference type="NCBI Taxonomy" id="72036"/>
    <lineage>
        <taxon>Eukaryota</taxon>
        <taxon>Metazoa</taxon>
        <taxon>Ecdysozoa</taxon>
        <taxon>Arthropoda</taxon>
        <taxon>Crustacea</taxon>
        <taxon>Multicrustacea</taxon>
        <taxon>Hexanauplia</taxon>
        <taxon>Copepoda</taxon>
        <taxon>Siphonostomatoida</taxon>
        <taxon>Caligidae</taxon>
        <taxon>Lepeophtheirus</taxon>
    </lineage>
</organism>
<name>A0A0K2THT4_LEPSM</name>
<sequence length="58" mass="6940">MKIQNHRGYLFGLNFPRSRHSSEIIRIKGIVIKIFCQIVILRYYLSEFVAEIKLVTMR</sequence>
<dbReference type="EMBL" id="HACA01007725">
    <property type="protein sequence ID" value="CDW25086.1"/>
    <property type="molecule type" value="Transcribed_RNA"/>
</dbReference>